<dbReference type="KEGG" id="dtx:ATSB10_18200"/>
<feature type="chain" id="PRO_5007818537" description="Phytase" evidence="1">
    <location>
        <begin position="24"/>
        <end position="113"/>
    </location>
</feature>
<evidence type="ECO:0000313" key="3">
    <source>
        <dbReference type="Proteomes" id="UP000077255"/>
    </source>
</evidence>
<sequence>MPALAALAVLAGLWLASAGPADAPSRDGVQVNRLVRWQDAQRDWLLVADRSSHELVVYDARTGSPLQRLGADDGLGEVDSIARAGDRLLVQGAEGPAKVLTLPDLHAAGLAAR</sequence>
<dbReference type="RefSeq" id="WP_083966155.1">
    <property type="nucleotide sequence ID" value="NZ_CP014841.1"/>
</dbReference>
<dbReference type="Proteomes" id="UP000077255">
    <property type="component" value="Chromosome"/>
</dbReference>
<dbReference type="PATRIC" id="fig|445710.3.peg.1817"/>
<evidence type="ECO:0000256" key="1">
    <source>
        <dbReference type="SAM" id="SignalP"/>
    </source>
</evidence>
<accession>A0A160N1B8</accession>
<gene>
    <name evidence="2" type="ORF">ATSB10_18200</name>
</gene>
<keyword evidence="3" id="KW-1185">Reference proteome</keyword>
<feature type="signal peptide" evidence="1">
    <location>
        <begin position="1"/>
        <end position="23"/>
    </location>
</feature>
<protein>
    <recommendedName>
        <fullName evidence="4">Phytase</fullName>
    </recommendedName>
</protein>
<name>A0A160N1B8_9GAMM</name>
<dbReference type="OrthoDB" id="5956793at2"/>
<evidence type="ECO:0000313" key="2">
    <source>
        <dbReference type="EMBL" id="AND69274.1"/>
    </source>
</evidence>
<dbReference type="AlphaFoldDB" id="A0A160N1B8"/>
<evidence type="ECO:0008006" key="4">
    <source>
        <dbReference type="Google" id="ProtNLM"/>
    </source>
</evidence>
<keyword evidence="1" id="KW-0732">Signal</keyword>
<organism evidence="2 3">
    <name type="scientific">Dyella thiooxydans</name>
    <dbReference type="NCBI Taxonomy" id="445710"/>
    <lineage>
        <taxon>Bacteria</taxon>
        <taxon>Pseudomonadati</taxon>
        <taxon>Pseudomonadota</taxon>
        <taxon>Gammaproteobacteria</taxon>
        <taxon>Lysobacterales</taxon>
        <taxon>Rhodanobacteraceae</taxon>
        <taxon>Dyella</taxon>
    </lineage>
</organism>
<proteinExistence type="predicted"/>
<dbReference type="EMBL" id="CP014841">
    <property type="protein sequence ID" value="AND69274.1"/>
    <property type="molecule type" value="Genomic_DNA"/>
</dbReference>
<reference evidence="2 3" key="1">
    <citation type="submission" date="2016-02" db="EMBL/GenBank/DDBJ databases">
        <title>Complete genome sequencing and analysis of ATSB10, Dyella thiooxydans isolated from rhizosphere soil of sunflower (Helianthus annuus L.).</title>
        <authorList>
            <person name="Lee Y."/>
            <person name="Hwangbo K."/>
            <person name="Chung H."/>
            <person name="Yoo J."/>
            <person name="Kim K.Y."/>
            <person name="Sa T.M."/>
            <person name="Um Y."/>
            <person name="Madhaiyan M."/>
        </authorList>
    </citation>
    <scope>NUCLEOTIDE SEQUENCE [LARGE SCALE GENOMIC DNA]</scope>
    <source>
        <strain evidence="2 3">ATSB10</strain>
    </source>
</reference>